<organism evidence="1 2">
    <name type="scientific">Marasmiellus scandens</name>
    <dbReference type="NCBI Taxonomy" id="2682957"/>
    <lineage>
        <taxon>Eukaryota</taxon>
        <taxon>Fungi</taxon>
        <taxon>Dikarya</taxon>
        <taxon>Basidiomycota</taxon>
        <taxon>Agaricomycotina</taxon>
        <taxon>Agaricomycetes</taxon>
        <taxon>Agaricomycetidae</taxon>
        <taxon>Agaricales</taxon>
        <taxon>Marasmiineae</taxon>
        <taxon>Omphalotaceae</taxon>
        <taxon>Marasmiellus</taxon>
    </lineage>
</organism>
<sequence>MAYASKVHCRPINSLERVEFAEVFTFEVPVVVDLGDGERVVPIVQKVYRTDPELSWGEIRDGVYGVGEPLRYSVKEKGVMSRESFHKFIRRFRLLRRPEKAGYPWLVEKGSGKKVLHDNPDWLESILMDEKNDVWFVGLDPASVVTEEEYVDIAIEKLAYWFVDTEARVRGMYR</sequence>
<evidence type="ECO:0000313" key="1">
    <source>
        <dbReference type="EMBL" id="KAK7464181.1"/>
    </source>
</evidence>
<proteinExistence type="predicted"/>
<reference evidence="1 2" key="1">
    <citation type="submission" date="2024-01" db="EMBL/GenBank/DDBJ databases">
        <title>A draft genome for the cacao thread blight pathogen Marasmiellus scandens.</title>
        <authorList>
            <person name="Baruah I.K."/>
            <person name="Leung J."/>
            <person name="Bukari Y."/>
            <person name="Amoako-Attah I."/>
            <person name="Meinhardt L.W."/>
            <person name="Bailey B.A."/>
            <person name="Cohen S.P."/>
        </authorList>
    </citation>
    <scope>NUCLEOTIDE SEQUENCE [LARGE SCALE GENOMIC DNA]</scope>
    <source>
        <strain evidence="1 2">GH-19</strain>
    </source>
</reference>
<gene>
    <name evidence="1" type="ORF">VKT23_006347</name>
</gene>
<dbReference type="Proteomes" id="UP001498398">
    <property type="component" value="Unassembled WGS sequence"/>
</dbReference>
<dbReference type="EMBL" id="JBANRG010000008">
    <property type="protein sequence ID" value="KAK7464181.1"/>
    <property type="molecule type" value="Genomic_DNA"/>
</dbReference>
<comment type="caution">
    <text evidence="1">The sequence shown here is derived from an EMBL/GenBank/DDBJ whole genome shotgun (WGS) entry which is preliminary data.</text>
</comment>
<name>A0ABR1JMK1_9AGAR</name>
<keyword evidence="2" id="KW-1185">Reference proteome</keyword>
<evidence type="ECO:0000313" key="2">
    <source>
        <dbReference type="Proteomes" id="UP001498398"/>
    </source>
</evidence>
<accession>A0ABR1JMK1</accession>
<protein>
    <submittedName>
        <fullName evidence="1">Uncharacterized protein</fullName>
    </submittedName>
</protein>